<gene>
    <name evidence="1" type="ORF">HPULCUR_011024</name>
</gene>
<reference evidence="1 2" key="1">
    <citation type="submission" date="2024-04" db="EMBL/GenBank/DDBJ databases">
        <title>genome sequences of Mucor flavus KT1a and Helicostylum pulchrum KT1b strains isolation_sourced from the surface of a dry-aged beef.</title>
        <authorList>
            <person name="Toyotome T."/>
            <person name="Hosono M."/>
            <person name="Torimaru M."/>
            <person name="Fukuda K."/>
            <person name="Mikami N."/>
        </authorList>
    </citation>
    <scope>NUCLEOTIDE SEQUENCE [LARGE SCALE GENOMIC DNA]</scope>
    <source>
        <strain evidence="1 2">KT1b</strain>
    </source>
</reference>
<proteinExistence type="predicted"/>
<name>A0ABP9YGX4_9FUNG</name>
<evidence type="ECO:0000313" key="1">
    <source>
        <dbReference type="EMBL" id="GAA5805507.1"/>
    </source>
</evidence>
<comment type="caution">
    <text evidence="1">The sequence shown here is derived from an EMBL/GenBank/DDBJ whole genome shotgun (WGS) entry which is preliminary data.</text>
</comment>
<keyword evidence="2" id="KW-1185">Reference proteome</keyword>
<sequence>MEAMARNDSRSISDFEDILPFDNDLHVGMLGFLNFMSDKDAMIHSLKWSCYTLWQNAINDDDYDSKFS</sequence>
<dbReference type="EMBL" id="BAABUJ010000046">
    <property type="protein sequence ID" value="GAA5805507.1"/>
    <property type="molecule type" value="Genomic_DNA"/>
</dbReference>
<accession>A0ABP9YGX4</accession>
<protein>
    <submittedName>
        <fullName evidence="1">Uncharacterized protein</fullName>
    </submittedName>
</protein>
<dbReference type="Proteomes" id="UP001476247">
    <property type="component" value="Unassembled WGS sequence"/>
</dbReference>
<organism evidence="1 2">
    <name type="scientific">Helicostylum pulchrum</name>
    <dbReference type="NCBI Taxonomy" id="562976"/>
    <lineage>
        <taxon>Eukaryota</taxon>
        <taxon>Fungi</taxon>
        <taxon>Fungi incertae sedis</taxon>
        <taxon>Mucoromycota</taxon>
        <taxon>Mucoromycotina</taxon>
        <taxon>Mucoromycetes</taxon>
        <taxon>Mucorales</taxon>
        <taxon>Mucorineae</taxon>
        <taxon>Mucoraceae</taxon>
        <taxon>Helicostylum</taxon>
    </lineage>
</organism>
<evidence type="ECO:0000313" key="2">
    <source>
        <dbReference type="Proteomes" id="UP001476247"/>
    </source>
</evidence>